<accession>A0A922CYS1</accession>
<protein>
    <submittedName>
        <fullName evidence="2">Uncharacterized protein</fullName>
    </submittedName>
</protein>
<dbReference type="EMBL" id="JH668983">
    <property type="protein sequence ID" value="KAG6463417.1"/>
    <property type="molecule type" value="Genomic_DNA"/>
</dbReference>
<reference evidence="2" key="2">
    <citation type="submission" date="2020-12" db="EMBL/GenBank/DDBJ databases">
        <authorList>
            <person name="Kanost M."/>
        </authorList>
    </citation>
    <scope>NUCLEOTIDE SEQUENCE</scope>
</reference>
<feature type="region of interest" description="Disordered" evidence="1">
    <location>
        <begin position="1"/>
        <end position="24"/>
    </location>
</feature>
<reference evidence="2" key="1">
    <citation type="journal article" date="2016" name="Insect Biochem. Mol. Biol.">
        <title>Multifaceted biological insights from a draft genome sequence of the tobacco hornworm moth, Manduca sexta.</title>
        <authorList>
            <person name="Kanost M.R."/>
            <person name="Arrese E.L."/>
            <person name="Cao X."/>
            <person name="Chen Y.R."/>
            <person name="Chellapilla S."/>
            <person name="Goldsmith M.R."/>
            <person name="Grosse-Wilde E."/>
            <person name="Heckel D.G."/>
            <person name="Herndon N."/>
            <person name="Jiang H."/>
            <person name="Papanicolaou A."/>
            <person name="Qu J."/>
            <person name="Soulages J.L."/>
            <person name="Vogel H."/>
            <person name="Walters J."/>
            <person name="Waterhouse R.M."/>
            <person name="Ahn S.J."/>
            <person name="Almeida F.C."/>
            <person name="An C."/>
            <person name="Aqrawi P."/>
            <person name="Bretschneider A."/>
            <person name="Bryant W.B."/>
            <person name="Bucks S."/>
            <person name="Chao H."/>
            <person name="Chevignon G."/>
            <person name="Christen J.M."/>
            <person name="Clarke D.F."/>
            <person name="Dittmer N.T."/>
            <person name="Ferguson L.C.F."/>
            <person name="Garavelou S."/>
            <person name="Gordon K.H.J."/>
            <person name="Gunaratna R.T."/>
            <person name="Han Y."/>
            <person name="Hauser F."/>
            <person name="He Y."/>
            <person name="Heidel-Fischer H."/>
            <person name="Hirsh A."/>
            <person name="Hu Y."/>
            <person name="Jiang H."/>
            <person name="Kalra D."/>
            <person name="Klinner C."/>
            <person name="Konig C."/>
            <person name="Kovar C."/>
            <person name="Kroll A.R."/>
            <person name="Kuwar S.S."/>
            <person name="Lee S.L."/>
            <person name="Lehman R."/>
            <person name="Li K."/>
            <person name="Li Z."/>
            <person name="Liang H."/>
            <person name="Lovelace S."/>
            <person name="Lu Z."/>
            <person name="Mansfield J.H."/>
            <person name="McCulloch K.J."/>
            <person name="Mathew T."/>
            <person name="Morton B."/>
            <person name="Muzny D.M."/>
            <person name="Neunemann D."/>
            <person name="Ongeri F."/>
            <person name="Pauchet Y."/>
            <person name="Pu L.L."/>
            <person name="Pyrousis I."/>
            <person name="Rao X.J."/>
            <person name="Redding A."/>
            <person name="Roesel C."/>
            <person name="Sanchez-Gracia A."/>
            <person name="Schaack S."/>
            <person name="Shukla A."/>
            <person name="Tetreau G."/>
            <person name="Wang Y."/>
            <person name="Xiong G.H."/>
            <person name="Traut W."/>
            <person name="Walsh T.K."/>
            <person name="Worley K.C."/>
            <person name="Wu D."/>
            <person name="Wu W."/>
            <person name="Wu Y.Q."/>
            <person name="Zhang X."/>
            <person name="Zou Z."/>
            <person name="Zucker H."/>
            <person name="Briscoe A.D."/>
            <person name="Burmester T."/>
            <person name="Clem R.J."/>
            <person name="Feyereisen R."/>
            <person name="Grimmelikhuijzen C.J.P."/>
            <person name="Hamodrakas S.J."/>
            <person name="Hansson B.S."/>
            <person name="Huguet E."/>
            <person name="Jermiin L.S."/>
            <person name="Lan Q."/>
            <person name="Lehman H.K."/>
            <person name="Lorenzen M."/>
            <person name="Merzendorfer H."/>
            <person name="Michalopoulos I."/>
            <person name="Morton D.B."/>
            <person name="Muthukrishnan S."/>
            <person name="Oakeshott J.G."/>
            <person name="Palmer W."/>
            <person name="Park Y."/>
            <person name="Passarelli A.L."/>
            <person name="Rozas J."/>
            <person name="Schwartz L.M."/>
            <person name="Smith W."/>
            <person name="Southgate A."/>
            <person name="Vilcinskas A."/>
            <person name="Vogt R."/>
            <person name="Wang P."/>
            <person name="Werren J."/>
            <person name="Yu X.Q."/>
            <person name="Zhou J.J."/>
            <person name="Brown S.J."/>
            <person name="Scherer S.E."/>
            <person name="Richards S."/>
            <person name="Blissard G.W."/>
        </authorList>
    </citation>
    <scope>NUCLEOTIDE SEQUENCE</scope>
</reference>
<organism evidence="2 3">
    <name type="scientific">Manduca sexta</name>
    <name type="common">Tobacco hawkmoth</name>
    <name type="synonym">Tobacco hornworm</name>
    <dbReference type="NCBI Taxonomy" id="7130"/>
    <lineage>
        <taxon>Eukaryota</taxon>
        <taxon>Metazoa</taxon>
        <taxon>Ecdysozoa</taxon>
        <taxon>Arthropoda</taxon>
        <taxon>Hexapoda</taxon>
        <taxon>Insecta</taxon>
        <taxon>Pterygota</taxon>
        <taxon>Neoptera</taxon>
        <taxon>Endopterygota</taxon>
        <taxon>Lepidoptera</taxon>
        <taxon>Glossata</taxon>
        <taxon>Ditrysia</taxon>
        <taxon>Bombycoidea</taxon>
        <taxon>Sphingidae</taxon>
        <taxon>Sphinginae</taxon>
        <taxon>Sphingini</taxon>
        <taxon>Manduca</taxon>
    </lineage>
</organism>
<feature type="non-terminal residue" evidence="2">
    <location>
        <position position="50"/>
    </location>
</feature>
<evidence type="ECO:0000313" key="2">
    <source>
        <dbReference type="EMBL" id="KAG6463417.1"/>
    </source>
</evidence>
<proteinExistence type="predicted"/>
<keyword evidence="3" id="KW-1185">Reference proteome</keyword>
<comment type="caution">
    <text evidence="2">The sequence shown here is derived from an EMBL/GenBank/DDBJ whole genome shotgun (WGS) entry which is preliminary data.</text>
</comment>
<evidence type="ECO:0000256" key="1">
    <source>
        <dbReference type="SAM" id="MobiDB-lite"/>
    </source>
</evidence>
<gene>
    <name evidence="2" type="ORF">O3G_MSEX013860</name>
</gene>
<evidence type="ECO:0000313" key="3">
    <source>
        <dbReference type="Proteomes" id="UP000791440"/>
    </source>
</evidence>
<sequence length="50" mass="5601">MNNNPNIRSPVLSPEDAWRGAGGEEASQLRKELIAVFNDRFTEQLLDTAE</sequence>
<name>A0A922CYS1_MANSE</name>
<dbReference type="Proteomes" id="UP000791440">
    <property type="component" value="Unassembled WGS sequence"/>
</dbReference>
<dbReference type="AlphaFoldDB" id="A0A922CYS1"/>